<accession>A0A5C0E137</accession>
<dbReference type="EMBL" id="MK715471">
    <property type="protein sequence ID" value="QEI46230.1"/>
    <property type="molecule type" value="Genomic_DNA"/>
</dbReference>
<sequence length="42" mass="4990">MEFVGMQTIWPPRAFTLGQLTHHDLANMRILKRATKTFMMRL</sequence>
<organism evidence="1">
    <name type="scientific">Aliarcobacter cryaerophilus</name>
    <dbReference type="NCBI Taxonomy" id="28198"/>
    <lineage>
        <taxon>Bacteria</taxon>
        <taxon>Pseudomonadati</taxon>
        <taxon>Campylobacterota</taxon>
        <taxon>Epsilonproteobacteria</taxon>
        <taxon>Campylobacterales</taxon>
        <taxon>Arcobacteraceae</taxon>
        <taxon>Aliarcobacter</taxon>
    </lineage>
</organism>
<protein>
    <submittedName>
        <fullName evidence="1">Uncharacterized protein</fullName>
    </submittedName>
</protein>
<reference evidence="1" key="1">
    <citation type="journal article" date="2019" name="Front. Microbiol.">
        <title>Arcobacter cryaerophilus Isolated From New Zealand Mussels Harbor a Putative Virulence Plasmid.</title>
        <authorList>
            <person name="On S.L.W."/>
            <person name="Althaus D."/>
            <person name="Miller W.G."/>
            <person name="Lizamore D."/>
            <person name="Wong S.G.L."/>
            <person name="Mathai A.J."/>
            <person name="Chelikani V."/>
            <person name="Carter G.P."/>
        </authorList>
    </citation>
    <scope>NUCLEOTIDE SEQUENCE</scope>
    <source>
        <strain evidence="1">M830MA</strain>
        <plasmid evidence="1">pM830MA</plasmid>
    </source>
</reference>
<dbReference type="AlphaFoldDB" id="A0A5C0E137"/>
<name>A0A5C0E137_9BACT</name>
<keyword evidence="1" id="KW-0614">Plasmid</keyword>
<geneLocation type="plasmid" evidence="1">
    <name>pM830MA</name>
</geneLocation>
<proteinExistence type="predicted"/>
<gene>
    <name evidence="1" type="ORF">pM830MA_0033</name>
</gene>
<evidence type="ECO:0000313" key="1">
    <source>
        <dbReference type="EMBL" id="QEI46230.1"/>
    </source>
</evidence>